<feature type="compositionally biased region" description="Polar residues" evidence="11">
    <location>
        <begin position="176"/>
        <end position="205"/>
    </location>
</feature>
<dbReference type="InterPro" id="IPR013083">
    <property type="entry name" value="Znf_RING/FYVE/PHD"/>
</dbReference>
<evidence type="ECO:0000256" key="2">
    <source>
        <dbReference type="ARBA" id="ARBA00004906"/>
    </source>
</evidence>
<evidence type="ECO:0000256" key="3">
    <source>
        <dbReference type="ARBA" id="ARBA00012483"/>
    </source>
</evidence>
<reference evidence="14" key="1">
    <citation type="submission" date="2019-06" db="EMBL/GenBank/DDBJ databases">
        <authorList>
            <consortium name="Wellcome Sanger Institute Data Sharing"/>
        </authorList>
    </citation>
    <scope>NUCLEOTIDE SEQUENCE [LARGE SCALE GENOMIC DNA]</scope>
</reference>
<sequence>MGRPVNYLGVGQVGPRRHAQKTKRMDPGVEQYSSARAAVCRQFMNGSCRFGPRCHYRHEWPVRQSSQICRHFQKGGCWYGQNCRYRHVLLPEGDAAVPGRRASVPHVHPPCVGNGRRGSEPALPQAWVMTGRGRGGSESVLVDVSNLERNFGCLTMDVPEEGGSRDHLLEPGTHLSRTASQDSVQSSKTTQAGVSNGRNQQASSKETAECGGAAAAPTAREETEEFLQSKEVTCGICMDKVYEKMNPDEQRFGILPNCNHSFCLKCIVTWRKTKDLREEVIKSCPQCRVKSAFYIPNNYWVEGQAKETLIAAFKEKCSKRRCSYFMRYGCCPFKSECIYWHDAAHRRRSSRLSYTEEEDLDGLQLLDFVIAMTLLSDLDDNDSDLPFYLGEDYDF</sequence>
<dbReference type="Gene3D" id="4.10.1000.10">
    <property type="entry name" value="Zinc finger, CCCH-type"/>
    <property type="match status" value="1"/>
</dbReference>
<dbReference type="PANTHER" id="PTHR11224">
    <property type="entry name" value="MAKORIN-RELATED"/>
    <property type="match status" value="1"/>
</dbReference>
<evidence type="ECO:0000313" key="14">
    <source>
        <dbReference type="Ensembl" id="ENSMMDP00005040660.1"/>
    </source>
</evidence>
<protein>
    <recommendedName>
        <fullName evidence="3">RING-type E3 ubiquitin transferase</fullName>
        <ecNumber evidence="3">2.3.2.27</ecNumber>
    </recommendedName>
</protein>
<dbReference type="InParanoid" id="A0A667ZBX0"/>
<proteinExistence type="predicted"/>
<evidence type="ECO:0000259" key="13">
    <source>
        <dbReference type="PROSITE" id="PS50103"/>
    </source>
</evidence>
<keyword evidence="5 10" id="KW-0479">Metal-binding</keyword>
<dbReference type="SUPFAM" id="SSF90229">
    <property type="entry name" value="CCCH zinc finger"/>
    <property type="match status" value="1"/>
</dbReference>
<dbReference type="InterPro" id="IPR001841">
    <property type="entry name" value="Znf_RING"/>
</dbReference>
<keyword evidence="9 10" id="KW-0862">Zinc</keyword>
<dbReference type="UniPathway" id="UPA00143"/>
<dbReference type="InterPro" id="IPR017907">
    <property type="entry name" value="Znf_RING_CS"/>
</dbReference>
<dbReference type="Gene3D" id="3.30.40.10">
    <property type="entry name" value="Zinc/RING finger domain, C3HC4 (zinc finger)"/>
    <property type="match status" value="1"/>
</dbReference>
<keyword evidence="8" id="KW-0833">Ubl conjugation pathway</keyword>
<accession>A0A667ZBX0</accession>
<dbReference type="Proteomes" id="UP000472263">
    <property type="component" value="Chromosome 7"/>
</dbReference>
<feature type="zinc finger region" description="C3H1-type" evidence="10">
    <location>
        <begin position="316"/>
        <end position="344"/>
    </location>
</feature>
<dbReference type="GeneTree" id="ENSGT00950000183077"/>
<dbReference type="Pfam" id="PF00097">
    <property type="entry name" value="zf-C3HC4"/>
    <property type="match status" value="1"/>
</dbReference>
<name>A0A667ZBX0_9TELE</name>
<dbReference type="SMART" id="SM00184">
    <property type="entry name" value="RING"/>
    <property type="match status" value="1"/>
</dbReference>
<evidence type="ECO:0000256" key="5">
    <source>
        <dbReference type="ARBA" id="ARBA00022723"/>
    </source>
</evidence>
<gene>
    <name evidence="14" type="primary">mkrn4</name>
</gene>
<dbReference type="GO" id="GO:0061630">
    <property type="term" value="F:ubiquitin protein ligase activity"/>
    <property type="evidence" value="ECO:0007669"/>
    <property type="project" value="UniProtKB-EC"/>
</dbReference>
<evidence type="ECO:0000256" key="11">
    <source>
        <dbReference type="SAM" id="MobiDB-lite"/>
    </source>
</evidence>
<dbReference type="EC" id="2.3.2.27" evidence="3"/>
<dbReference type="PROSITE" id="PS00518">
    <property type="entry name" value="ZF_RING_1"/>
    <property type="match status" value="1"/>
</dbReference>
<dbReference type="InterPro" id="IPR045072">
    <property type="entry name" value="MKRN-like"/>
</dbReference>
<reference evidence="14" key="3">
    <citation type="submission" date="2025-09" db="UniProtKB">
        <authorList>
            <consortium name="Ensembl"/>
        </authorList>
    </citation>
    <scope>IDENTIFICATION</scope>
</reference>
<feature type="region of interest" description="Disordered" evidence="11">
    <location>
        <begin position="1"/>
        <end position="28"/>
    </location>
</feature>
<evidence type="ECO:0000256" key="6">
    <source>
        <dbReference type="ARBA" id="ARBA00022737"/>
    </source>
</evidence>
<evidence type="ECO:0000313" key="15">
    <source>
        <dbReference type="Proteomes" id="UP000472263"/>
    </source>
</evidence>
<evidence type="ECO:0000256" key="1">
    <source>
        <dbReference type="ARBA" id="ARBA00000900"/>
    </source>
</evidence>
<comment type="catalytic activity">
    <reaction evidence="1">
        <text>S-ubiquitinyl-[E2 ubiquitin-conjugating enzyme]-L-cysteine + [acceptor protein]-L-lysine = [E2 ubiquitin-conjugating enzyme]-L-cysteine + N(6)-ubiquitinyl-[acceptor protein]-L-lysine.</text>
        <dbReference type="EC" id="2.3.2.27"/>
    </reaction>
</comment>
<feature type="domain" description="C3H1-type" evidence="13">
    <location>
        <begin position="34"/>
        <end position="61"/>
    </location>
</feature>
<dbReference type="PROSITE" id="PS50103">
    <property type="entry name" value="ZF_C3H1"/>
    <property type="match status" value="3"/>
</dbReference>
<feature type="zinc finger region" description="C3H1-type" evidence="10">
    <location>
        <begin position="63"/>
        <end position="90"/>
    </location>
</feature>
<evidence type="ECO:0000256" key="9">
    <source>
        <dbReference type="ARBA" id="ARBA00022833"/>
    </source>
</evidence>
<dbReference type="Ensembl" id="ENSMMDT00005041493.1">
    <property type="protein sequence ID" value="ENSMMDP00005040660.1"/>
    <property type="gene ID" value="ENSMMDG00005018811.1"/>
</dbReference>
<feature type="zinc finger region" description="C3H1-type" evidence="10">
    <location>
        <begin position="34"/>
        <end position="61"/>
    </location>
</feature>
<evidence type="ECO:0000256" key="10">
    <source>
        <dbReference type="PROSITE-ProRule" id="PRU00723"/>
    </source>
</evidence>
<dbReference type="GO" id="GO:0000209">
    <property type="term" value="P:protein polyubiquitination"/>
    <property type="evidence" value="ECO:0007669"/>
    <property type="project" value="InterPro"/>
</dbReference>
<keyword evidence="7 10" id="KW-0863">Zinc-finger</keyword>
<dbReference type="InterPro" id="IPR041367">
    <property type="entry name" value="Znf-CCCH_4"/>
</dbReference>
<feature type="domain" description="C3H1-type" evidence="13">
    <location>
        <begin position="316"/>
        <end position="344"/>
    </location>
</feature>
<feature type="domain" description="C3H1-type" evidence="13">
    <location>
        <begin position="63"/>
        <end position="90"/>
    </location>
</feature>
<dbReference type="SUPFAM" id="SSF57850">
    <property type="entry name" value="RING/U-box"/>
    <property type="match status" value="1"/>
</dbReference>
<keyword evidence="15" id="KW-1185">Reference proteome</keyword>
<reference evidence="14" key="2">
    <citation type="submission" date="2025-08" db="UniProtKB">
        <authorList>
            <consortium name="Ensembl"/>
        </authorList>
    </citation>
    <scope>IDENTIFICATION</scope>
</reference>
<dbReference type="InterPro" id="IPR000571">
    <property type="entry name" value="Znf_CCCH"/>
</dbReference>
<evidence type="ECO:0000256" key="4">
    <source>
        <dbReference type="ARBA" id="ARBA00022679"/>
    </source>
</evidence>
<dbReference type="GO" id="GO:0008270">
    <property type="term" value="F:zinc ion binding"/>
    <property type="evidence" value="ECO:0007669"/>
    <property type="project" value="UniProtKB-KW"/>
</dbReference>
<dbReference type="SMART" id="SM00356">
    <property type="entry name" value="ZnF_C3H1"/>
    <property type="match status" value="3"/>
</dbReference>
<feature type="region of interest" description="Disordered" evidence="11">
    <location>
        <begin position="176"/>
        <end position="216"/>
    </location>
</feature>
<keyword evidence="6" id="KW-0677">Repeat</keyword>
<dbReference type="InterPro" id="IPR036855">
    <property type="entry name" value="Znf_CCCH_sf"/>
</dbReference>
<dbReference type="PANTHER" id="PTHR11224:SF39">
    <property type="entry name" value="RING-TYPE E3 UBIQUITIN TRANSFERASE"/>
    <property type="match status" value="1"/>
</dbReference>
<dbReference type="Pfam" id="PF18044">
    <property type="entry name" value="zf-CCCH_4"/>
    <property type="match status" value="2"/>
</dbReference>
<evidence type="ECO:0000259" key="12">
    <source>
        <dbReference type="PROSITE" id="PS50089"/>
    </source>
</evidence>
<organism evidence="14 15">
    <name type="scientific">Myripristis murdjan</name>
    <name type="common">pinecone soldierfish</name>
    <dbReference type="NCBI Taxonomy" id="586833"/>
    <lineage>
        <taxon>Eukaryota</taxon>
        <taxon>Metazoa</taxon>
        <taxon>Chordata</taxon>
        <taxon>Craniata</taxon>
        <taxon>Vertebrata</taxon>
        <taxon>Euteleostomi</taxon>
        <taxon>Actinopterygii</taxon>
        <taxon>Neopterygii</taxon>
        <taxon>Teleostei</taxon>
        <taxon>Neoteleostei</taxon>
        <taxon>Acanthomorphata</taxon>
        <taxon>Holocentriformes</taxon>
        <taxon>Holocentridae</taxon>
        <taxon>Myripristis</taxon>
    </lineage>
</organism>
<dbReference type="AlphaFoldDB" id="A0A667ZBX0"/>
<evidence type="ECO:0000256" key="8">
    <source>
        <dbReference type="ARBA" id="ARBA00022786"/>
    </source>
</evidence>
<comment type="pathway">
    <text evidence="2">Protein modification; protein ubiquitination.</text>
</comment>
<dbReference type="OrthoDB" id="250836at2759"/>
<evidence type="ECO:0000256" key="7">
    <source>
        <dbReference type="ARBA" id="ARBA00022771"/>
    </source>
</evidence>
<keyword evidence="4" id="KW-0808">Transferase</keyword>
<dbReference type="InterPro" id="IPR018957">
    <property type="entry name" value="Znf_C3HC4_RING-type"/>
</dbReference>
<feature type="domain" description="RING-type" evidence="12">
    <location>
        <begin position="234"/>
        <end position="288"/>
    </location>
</feature>
<dbReference type="PROSITE" id="PS50089">
    <property type="entry name" value="ZF_RING_2"/>
    <property type="match status" value="1"/>
</dbReference>
<dbReference type="FunFam" id="3.30.40.10:FF:000117">
    <property type="entry name" value="Probable E3 ubiquitin-protein ligase makorin-1"/>
    <property type="match status" value="1"/>
</dbReference>